<sequence>MNGFQNSETSGIVPQQPETIISLDDFKSLFYQLNAKPDTEIRLLPGKKTVELADISNINEQIQAKLRNHDVAASIGSINFILSNKKIKDYSTWAEFEREKWNTINERIKTLTIHWDIAIKLPQYSLPQRHSIRLRIGSNIPPKDIFQLIFTSDNIQEIMEAKTPSVCKIDFINNIIAIELLNIVSNWYDGLRDSPESSTLEKILKKRGRIFSEIIRYASPIVVLMIVCQYSNYLLPILGIGEEISIENLQACFIFLAAFFMVGLFFGFKLEAFIDKRIDEFEEFPSFSITKGDEKAIENFEKSNKKLTAQIVNRILWILFSVIVSSSLKFILNHIIS</sequence>
<name>A0ABR6SBG6_ANAVA</name>
<dbReference type="EMBL" id="JACKZP010000074">
    <property type="protein sequence ID" value="MBC1303745.1"/>
    <property type="molecule type" value="Genomic_DNA"/>
</dbReference>
<evidence type="ECO:0000313" key="2">
    <source>
        <dbReference type="EMBL" id="MBC1303745.1"/>
    </source>
</evidence>
<dbReference type="Proteomes" id="UP000570851">
    <property type="component" value="Unassembled WGS sequence"/>
</dbReference>
<feature type="transmembrane region" description="Helical" evidence="1">
    <location>
        <begin position="315"/>
        <end position="336"/>
    </location>
</feature>
<protein>
    <submittedName>
        <fullName evidence="2">Uncharacterized protein</fullName>
    </submittedName>
</protein>
<keyword evidence="3" id="KW-1185">Reference proteome</keyword>
<feature type="transmembrane region" description="Helical" evidence="1">
    <location>
        <begin position="214"/>
        <end position="236"/>
    </location>
</feature>
<organism evidence="2 3">
    <name type="scientific">Trichormus variabilis N2B</name>
    <dbReference type="NCBI Taxonomy" id="2681315"/>
    <lineage>
        <taxon>Bacteria</taxon>
        <taxon>Bacillati</taxon>
        <taxon>Cyanobacteriota</taxon>
        <taxon>Cyanophyceae</taxon>
        <taxon>Nostocales</taxon>
        <taxon>Nostocaceae</taxon>
        <taxon>Trichormus</taxon>
    </lineage>
</organism>
<evidence type="ECO:0000256" key="1">
    <source>
        <dbReference type="SAM" id="Phobius"/>
    </source>
</evidence>
<reference evidence="2 3" key="1">
    <citation type="submission" date="2019-11" db="EMBL/GenBank/DDBJ databases">
        <title>Comparison of genomes from free-living endosymbiotic cyanobacteria isolated from Azolla.</title>
        <authorList>
            <person name="Thiel T."/>
            <person name="Pratte B."/>
        </authorList>
    </citation>
    <scope>NUCLEOTIDE SEQUENCE [LARGE SCALE GENOMIC DNA]</scope>
    <source>
        <strain evidence="2 3">N2B</strain>
    </source>
</reference>
<proteinExistence type="predicted"/>
<comment type="caution">
    <text evidence="2">The sequence shown here is derived from an EMBL/GenBank/DDBJ whole genome shotgun (WGS) entry which is preliminary data.</text>
</comment>
<keyword evidence="1" id="KW-0812">Transmembrane</keyword>
<dbReference type="GeneID" id="58722166"/>
<keyword evidence="1" id="KW-1133">Transmembrane helix</keyword>
<accession>A0ABR6SBG6</accession>
<dbReference type="RefSeq" id="WP_011321260.1">
    <property type="nucleotide sequence ID" value="NZ_JACKZP010000074.1"/>
</dbReference>
<keyword evidence="1" id="KW-0472">Membrane</keyword>
<feature type="transmembrane region" description="Helical" evidence="1">
    <location>
        <begin position="248"/>
        <end position="268"/>
    </location>
</feature>
<gene>
    <name evidence="2" type="ORF">GNE12_17705</name>
</gene>
<evidence type="ECO:0000313" key="3">
    <source>
        <dbReference type="Proteomes" id="UP000570851"/>
    </source>
</evidence>